<proteinExistence type="inferred from homology"/>
<feature type="compositionally biased region" description="Low complexity" evidence="7">
    <location>
        <begin position="10"/>
        <end position="22"/>
    </location>
</feature>
<feature type="transmembrane region" description="Helical" evidence="8">
    <location>
        <begin position="328"/>
        <end position="354"/>
    </location>
</feature>
<keyword evidence="3" id="KW-1003">Cell membrane</keyword>
<feature type="transmembrane region" description="Helical" evidence="8">
    <location>
        <begin position="387"/>
        <end position="407"/>
    </location>
</feature>
<keyword evidence="4 8" id="KW-0812">Transmembrane</keyword>
<dbReference type="PANTHER" id="PTHR33406">
    <property type="entry name" value="MEMBRANE PROTEIN MJ1562-RELATED"/>
    <property type="match status" value="1"/>
</dbReference>
<dbReference type="InterPro" id="IPR000731">
    <property type="entry name" value="SSD"/>
</dbReference>
<evidence type="ECO:0000256" key="3">
    <source>
        <dbReference type="ARBA" id="ARBA00022475"/>
    </source>
</evidence>
<evidence type="ECO:0000256" key="5">
    <source>
        <dbReference type="ARBA" id="ARBA00022989"/>
    </source>
</evidence>
<dbReference type="Proteomes" id="UP000269198">
    <property type="component" value="Unassembled WGS sequence"/>
</dbReference>
<keyword evidence="11" id="KW-1185">Reference proteome</keyword>
<evidence type="ECO:0000313" key="10">
    <source>
        <dbReference type="EMBL" id="RNL83029.1"/>
    </source>
</evidence>
<dbReference type="PROSITE" id="PS50156">
    <property type="entry name" value="SSD"/>
    <property type="match status" value="1"/>
</dbReference>
<evidence type="ECO:0000256" key="4">
    <source>
        <dbReference type="ARBA" id="ARBA00022692"/>
    </source>
</evidence>
<comment type="caution">
    <text evidence="10">The sequence shown here is derived from an EMBL/GenBank/DDBJ whole genome shotgun (WGS) entry which is preliminary data.</text>
</comment>
<feature type="transmembrane region" description="Helical" evidence="8">
    <location>
        <begin position="552"/>
        <end position="570"/>
    </location>
</feature>
<dbReference type="GO" id="GO:0005886">
    <property type="term" value="C:plasma membrane"/>
    <property type="evidence" value="ECO:0007669"/>
    <property type="project" value="UniProtKB-SubCell"/>
</dbReference>
<evidence type="ECO:0000256" key="1">
    <source>
        <dbReference type="ARBA" id="ARBA00004651"/>
    </source>
</evidence>
<feature type="transmembrane region" description="Helical" evidence="8">
    <location>
        <begin position="211"/>
        <end position="242"/>
    </location>
</feature>
<feature type="transmembrane region" description="Helical" evidence="8">
    <location>
        <begin position="582"/>
        <end position="600"/>
    </location>
</feature>
<sequence>MSLFARDRTAPPTSRTRTPAGPLARLGRLTAHRPWTVLTAGLLTFACCVVLGVPTATSLVLSRFEAQGSESARVADALETDFGTGSSNITIVVTAEDGTVDDPEMVTAGTELTTEIADHPGIADAYSYWTHDSTPTMRGDDGTQAIILAHAPGDADHVRREVLPGFLEEFTRDTDRYRTQIGGGEAVFLDASNEATADFVRAEAIIFPTVLLLLLLVVRNVALAITPVVVGLFTMAGTLALLRPITAFVELSTFALNITLVMGLALGVDYCLFLIYRFREELRAGHPVPEAVERCVSVAGRTVVISGVTVAASMSVLLALPFDFLRSFAYAGIAVVVAGVTGAVVFLPAVLALLGTRGSRRLWGGDTGPGDRGFWSATAMWVMRRPVTCGVVVTGVLLALAAPALGLRFGLPDERTLPESAPSRQAQEQVSANFTAEEMDALQVLATGDRPTDAELDAHATALSRIDGVARVDAPTGAYAEGTRVEEPGSYADRFESEAGAWLSVVPTHERLNSDPFGLVAEVRATDAAYPAEVGGYPADLVDYRDSLQERLPVLLGLVLGVTFVILFLLTGSVLIPVKATVLNLLSLGVMFGVLVWGFQQGNLAGLLGFTPPGSLELSFPILMFCIAYGLSMDYEVFMLARITEEFERTGDTARATAVGLQRSGPLITAAGVILAASFAAYATSGVTWLQMLGVGLAVAILVDATLIRALLMPSFMRVAGSANWWAPAPLRRLHTRVGIHH</sequence>
<dbReference type="InterPro" id="IPR004869">
    <property type="entry name" value="MMPL_dom"/>
</dbReference>
<keyword evidence="5 8" id="KW-1133">Transmembrane helix</keyword>
<comment type="subcellular location">
    <subcellularLocation>
        <location evidence="1">Cell membrane</location>
        <topology evidence="1">Multi-pass membrane protein</topology>
    </subcellularLocation>
</comment>
<protein>
    <submittedName>
        <fullName evidence="10">MMPL family transporter</fullName>
    </submittedName>
</protein>
<feature type="transmembrane region" description="Helical" evidence="8">
    <location>
        <begin position="35"/>
        <end position="61"/>
    </location>
</feature>
<feature type="transmembrane region" description="Helical" evidence="8">
    <location>
        <begin position="254"/>
        <end position="276"/>
    </location>
</feature>
<evidence type="ECO:0000313" key="11">
    <source>
        <dbReference type="Proteomes" id="UP000269198"/>
    </source>
</evidence>
<dbReference type="EMBL" id="RJMB01000019">
    <property type="protein sequence ID" value="RNL83029.1"/>
    <property type="molecule type" value="Genomic_DNA"/>
</dbReference>
<feature type="transmembrane region" description="Helical" evidence="8">
    <location>
        <begin position="664"/>
        <end position="683"/>
    </location>
</feature>
<feature type="domain" description="SSD" evidence="9">
    <location>
        <begin position="223"/>
        <end position="353"/>
    </location>
</feature>
<gene>
    <name evidence="10" type="ORF">EFW17_17610</name>
</gene>
<dbReference type="InterPro" id="IPR050545">
    <property type="entry name" value="Mycobact_MmpL"/>
</dbReference>
<evidence type="ECO:0000256" key="7">
    <source>
        <dbReference type="SAM" id="MobiDB-lite"/>
    </source>
</evidence>
<dbReference type="RefSeq" id="WP_123202506.1">
    <property type="nucleotide sequence ID" value="NZ_RJMB01000019.1"/>
</dbReference>
<dbReference type="PANTHER" id="PTHR33406:SF11">
    <property type="entry name" value="MEMBRANE PROTEIN SCO6666-RELATED"/>
    <property type="match status" value="1"/>
</dbReference>
<dbReference type="Gene3D" id="1.20.1640.10">
    <property type="entry name" value="Multidrug efflux transporter AcrB transmembrane domain"/>
    <property type="match status" value="2"/>
</dbReference>
<dbReference type="SUPFAM" id="SSF82866">
    <property type="entry name" value="Multidrug efflux transporter AcrB transmembrane domain"/>
    <property type="match status" value="2"/>
</dbReference>
<feature type="region of interest" description="Disordered" evidence="7">
    <location>
        <begin position="1"/>
        <end position="25"/>
    </location>
</feature>
<feature type="transmembrane region" description="Helical" evidence="8">
    <location>
        <begin position="620"/>
        <end position="643"/>
    </location>
</feature>
<reference evidence="10 11" key="1">
    <citation type="submission" date="2018-11" db="EMBL/GenBank/DDBJ databases">
        <title>The genome draft of YIM 96095.</title>
        <authorList>
            <person name="Tang S.-K."/>
            <person name="Chunyu W.-X."/>
            <person name="Feng Y.-Z."/>
        </authorList>
    </citation>
    <scope>NUCLEOTIDE SEQUENCE [LARGE SCALE GENOMIC DNA]</scope>
    <source>
        <strain evidence="10 11">YIM 96095</strain>
    </source>
</reference>
<keyword evidence="6 8" id="KW-0472">Membrane</keyword>
<dbReference type="OrthoDB" id="7051771at2"/>
<dbReference type="AlphaFoldDB" id="A0A3N0E5J2"/>
<dbReference type="Pfam" id="PF03176">
    <property type="entry name" value="MMPL"/>
    <property type="match status" value="2"/>
</dbReference>
<evidence type="ECO:0000256" key="8">
    <source>
        <dbReference type="SAM" id="Phobius"/>
    </source>
</evidence>
<comment type="similarity">
    <text evidence="2">Belongs to the resistance-nodulation-cell division (RND) (TC 2.A.6) family. MmpL subfamily.</text>
</comment>
<evidence type="ECO:0000259" key="9">
    <source>
        <dbReference type="PROSITE" id="PS50156"/>
    </source>
</evidence>
<organism evidence="10 11">
    <name type="scientific">Halostreptopolyspora alba</name>
    <dbReference type="NCBI Taxonomy" id="2487137"/>
    <lineage>
        <taxon>Bacteria</taxon>
        <taxon>Bacillati</taxon>
        <taxon>Actinomycetota</taxon>
        <taxon>Actinomycetes</taxon>
        <taxon>Streptosporangiales</taxon>
        <taxon>Nocardiopsidaceae</taxon>
        <taxon>Halostreptopolyspora</taxon>
    </lineage>
</organism>
<feature type="transmembrane region" description="Helical" evidence="8">
    <location>
        <begin position="689"/>
        <end position="712"/>
    </location>
</feature>
<evidence type="ECO:0000256" key="6">
    <source>
        <dbReference type="ARBA" id="ARBA00023136"/>
    </source>
</evidence>
<evidence type="ECO:0000256" key="2">
    <source>
        <dbReference type="ARBA" id="ARBA00010157"/>
    </source>
</evidence>
<feature type="transmembrane region" description="Helical" evidence="8">
    <location>
        <begin position="303"/>
        <end position="322"/>
    </location>
</feature>
<name>A0A3N0E5J2_9ACTN</name>
<accession>A0A3N0E5J2</accession>